<dbReference type="EMBL" id="GGEC01014823">
    <property type="protein sequence ID" value="MBW95306.1"/>
    <property type="molecule type" value="Transcribed_RNA"/>
</dbReference>
<protein>
    <submittedName>
        <fullName evidence="1">Uncharacterized protein</fullName>
    </submittedName>
</protein>
<reference evidence="1" key="1">
    <citation type="submission" date="2018-02" db="EMBL/GenBank/DDBJ databases">
        <title>Rhizophora mucronata_Transcriptome.</title>
        <authorList>
            <person name="Meera S.P."/>
            <person name="Sreeshan A."/>
            <person name="Augustine A."/>
        </authorList>
    </citation>
    <scope>NUCLEOTIDE SEQUENCE</scope>
    <source>
        <tissue evidence="1">Leaf</tissue>
    </source>
</reference>
<accession>A0A2P2JPB5</accession>
<sequence length="53" mass="6242">MHTNIMYTYFATGQKQPKHILSYLRKKEANLITRYGVLQFESIDKFPLFSSSV</sequence>
<proteinExistence type="predicted"/>
<name>A0A2P2JPB5_RHIMU</name>
<organism evidence="1">
    <name type="scientific">Rhizophora mucronata</name>
    <name type="common">Asiatic mangrove</name>
    <dbReference type="NCBI Taxonomy" id="61149"/>
    <lineage>
        <taxon>Eukaryota</taxon>
        <taxon>Viridiplantae</taxon>
        <taxon>Streptophyta</taxon>
        <taxon>Embryophyta</taxon>
        <taxon>Tracheophyta</taxon>
        <taxon>Spermatophyta</taxon>
        <taxon>Magnoliopsida</taxon>
        <taxon>eudicotyledons</taxon>
        <taxon>Gunneridae</taxon>
        <taxon>Pentapetalae</taxon>
        <taxon>rosids</taxon>
        <taxon>fabids</taxon>
        <taxon>Malpighiales</taxon>
        <taxon>Rhizophoraceae</taxon>
        <taxon>Rhizophora</taxon>
    </lineage>
</organism>
<evidence type="ECO:0000313" key="1">
    <source>
        <dbReference type="EMBL" id="MBW95306.1"/>
    </source>
</evidence>
<dbReference type="AlphaFoldDB" id="A0A2P2JPB5"/>